<evidence type="ECO:0000256" key="10">
    <source>
        <dbReference type="SAM" id="SignalP"/>
    </source>
</evidence>
<dbReference type="EMBL" id="CAJNDS010000454">
    <property type="protein sequence ID" value="CAE7208197.1"/>
    <property type="molecule type" value="Genomic_DNA"/>
</dbReference>
<dbReference type="InterPro" id="IPR013320">
    <property type="entry name" value="ConA-like_dom_sf"/>
</dbReference>
<organism evidence="11 12">
    <name type="scientific">Symbiodinium natans</name>
    <dbReference type="NCBI Taxonomy" id="878477"/>
    <lineage>
        <taxon>Eukaryota</taxon>
        <taxon>Sar</taxon>
        <taxon>Alveolata</taxon>
        <taxon>Dinophyceae</taxon>
        <taxon>Suessiales</taxon>
        <taxon>Symbiodiniaceae</taxon>
        <taxon>Symbiodinium</taxon>
    </lineage>
</organism>
<evidence type="ECO:0000256" key="1">
    <source>
        <dbReference type="ARBA" id="ARBA00000966"/>
    </source>
</evidence>
<gene>
    <name evidence="11" type="primary">CBH1</name>
    <name evidence="11" type="ORF">SNAT2548_LOCUS6775</name>
</gene>
<evidence type="ECO:0000313" key="11">
    <source>
        <dbReference type="EMBL" id="CAE7208197.1"/>
    </source>
</evidence>
<name>A0A812JIA4_9DINO</name>
<dbReference type="SUPFAM" id="SSF49899">
    <property type="entry name" value="Concanavalin A-like lectins/glucanases"/>
    <property type="match status" value="1"/>
</dbReference>
<keyword evidence="8" id="KW-0326">Glycosidase</keyword>
<evidence type="ECO:0000256" key="8">
    <source>
        <dbReference type="ARBA" id="ARBA00023295"/>
    </source>
</evidence>
<dbReference type="PRINTS" id="PR00734">
    <property type="entry name" value="GLHYDRLASE7"/>
</dbReference>
<dbReference type="InterPro" id="IPR037019">
    <property type="entry name" value="Glyco_hydro_7_sf"/>
</dbReference>
<comment type="similarity">
    <text evidence="2">Belongs to the glycosyl hydrolase 7 (cellulase C) family.</text>
</comment>
<evidence type="ECO:0000256" key="9">
    <source>
        <dbReference type="ARBA" id="ARBA00023326"/>
    </source>
</evidence>
<keyword evidence="10" id="KW-0732">Signal</keyword>
<evidence type="ECO:0000256" key="4">
    <source>
        <dbReference type="ARBA" id="ARBA00022801"/>
    </source>
</evidence>
<dbReference type="AlphaFoldDB" id="A0A812JIA4"/>
<protein>
    <recommendedName>
        <fullName evidence="3">cellulase</fullName>
        <ecNumber evidence="3">3.2.1.4</ecNumber>
    </recommendedName>
</protein>
<dbReference type="Gene3D" id="2.70.100.10">
    <property type="entry name" value="Glycoside hydrolase, family 7, domain"/>
    <property type="match status" value="1"/>
</dbReference>
<reference evidence="11" key="1">
    <citation type="submission" date="2021-02" db="EMBL/GenBank/DDBJ databases">
        <authorList>
            <person name="Dougan E. K."/>
            <person name="Rhodes N."/>
            <person name="Thang M."/>
            <person name="Chan C."/>
        </authorList>
    </citation>
    <scope>NUCLEOTIDE SEQUENCE</scope>
</reference>
<dbReference type="GO" id="GO:0008810">
    <property type="term" value="F:cellulase activity"/>
    <property type="evidence" value="ECO:0007669"/>
    <property type="project" value="UniProtKB-EC"/>
</dbReference>
<comment type="catalytic activity">
    <reaction evidence="1">
        <text>Endohydrolysis of (1-&gt;4)-beta-D-glucosidic linkages in cellulose, lichenin and cereal beta-D-glucans.</text>
        <dbReference type="EC" id="3.2.1.4"/>
    </reaction>
</comment>
<keyword evidence="6" id="KW-0325">Glycoprotein</keyword>
<keyword evidence="5" id="KW-0136">Cellulose degradation</keyword>
<dbReference type="CDD" id="cd07999">
    <property type="entry name" value="GH7_CBH_EG"/>
    <property type="match status" value="1"/>
</dbReference>
<feature type="chain" id="PRO_5032314071" description="cellulase" evidence="10">
    <location>
        <begin position="20"/>
        <end position="465"/>
    </location>
</feature>
<sequence>MPALVGYAVAASLAAAVAGQQQGNMPEYHIPMPVQSCRKYGGCHVEQAEIVMDMQWRWMHNKDGYNNCLPGEFWDTALCPDPATCSRNCAMEGVDQNGYTQNYGAHQVQNGIKLDWPKGPRVYMLDGPNKYKMFKLKNKEFTFDVDLSTLPCGLNAALYFVEMDESGDRSGSNPGGAKYGTGYCDAQCPHMNFIRGEANLIGWEKVLSAENPDGKIIVGGHQGKYGYCCAELDILEANRDAGVFTTHPCNREKQAICEGADQCGDKGQGKLGFCDKDGCGFSDHRMGNPQFWGAGQDFAVDTSKPMTVVTQFLTHDGTDHGDLVEVRRFYVQNNQVVQNSKTTLLPNGGDSLTEAMCNEQNQVFKQKTNGHRDLGGLKAMGEAMGRGMVLSMSIWDSDFDRMLWLDGEKARFDEDMSQPGIKRGPCSFHYGSREDNLRHAEQHGPMSVTFTNIRYGDLGSTVPLV</sequence>
<keyword evidence="4" id="KW-0378">Hydrolase</keyword>
<keyword evidence="9" id="KW-0624">Polysaccharide degradation</keyword>
<dbReference type="EC" id="3.2.1.4" evidence="3"/>
<dbReference type="PANTHER" id="PTHR33753">
    <property type="entry name" value="1,4-BETA-D-GLUCAN CELLOBIOHYDROLASE B"/>
    <property type="match status" value="1"/>
</dbReference>
<dbReference type="GO" id="GO:0030245">
    <property type="term" value="P:cellulose catabolic process"/>
    <property type="evidence" value="ECO:0007669"/>
    <property type="project" value="UniProtKB-KW"/>
</dbReference>
<evidence type="ECO:0000256" key="3">
    <source>
        <dbReference type="ARBA" id="ARBA00012601"/>
    </source>
</evidence>
<accession>A0A812JIA4</accession>
<dbReference type="OrthoDB" id="412382at2759"/>
<evidence type="ECO:0000256" key="7">
    <source>
        <dbReference type="ARBA" id="ARBA00023277"/>
    </source>
</evidence>
<evidence type="ECO:0000256" key="2">
    <source>
        <dbReference type="ARBA" id="ARBA00006044"/>
    </source>
</evidence>
<keyword evidence="12" id="KW-1185">Reference proteome</keyword>
<proteinExistence type="inferred from homology"/>
<evidence type="ECO:0000256" key="6">
    <source>
        <dbReference type="ARBA" id="ARBA00023180"/>
    </source>
</evidence>
<keyword evidence="7" id="KW-0119">Carbohydrate metabolism</keyword>
<dbReference type="Proteomes" id="UP000604046">
    <property type="component" value="Unassembled WGS sequence"/>
</dbReference>
<evidence type="ECO:0000313" key="12">
    <source>
        <dbReference type="Proteomes" id="UP000604046"/>
    </source>
</evidence>
<evidence type="ECO:0000256" key="5">
    <source>
        <dbReference type="ARBA" id="ARBA00023001"/>
    </source>
</evidence>
<feature type="signal peptide" evidence="10">
    <location>
        <begin position="1"/>
        <end position="19"/>
    </location>
</feature>
<dbReference type="InterPro" id="IPR001722">
    <property type="entry name" value="Glyco_hydro_7"/>
</dbReference>
<comment type="caution">
    <text evidence="11">The sequence shown here is derived from an EMBL/GenBank/DDBJ whole genome shotgun (WGS) entry which is preliminary data.</text>
</comment>
<dbReference type="PANTHER" id="PTHR33753:SF1">
    <property type="entry name" value="ENDO-BETA-1,4-GLUCANASE CELB"/>
    <property type="match status" value="1"/>
</dbReference>
<dbReference type="Pfam" id="PF00840">
    <property type="entry name" value="Glyco_hydro_7"/>
    <property type="match status" value="1"/>
</dbReference>